<dbReference type="GO" id="GO:0003677">
    <property type="term" value="F:DNA binding"/>
    <property type="evidence" value="ECO:0007669"/>
    <property type="project" value="UniProtKB-KW"/>
</dbReference>
<dbReference type="PROSITE" id="PS50937">
    <property type="entry name" value="HTH_MERR_2"/>
    <property type="match status" value="1"/>
</dbReference>
<dbReference type="CDD" id="cd01109">
    <property type="entry name" value="HTH_YyaN"/>
    <property type="match status" value="1"/>
</dbReference>
<organism evidence="3 4">
    <name type="scientific">Clostridium fungisolvens</name>
    <dbReference type="NCBI Taxonomy" id="1604897"/>
    <lineage>
        <taxon>Bacteria</taxon>
        <taxon>Bacillati</taxon>
        <taxon>Bacillota</taxon>
        <taxon>Clostridia</taxon>
        <taxon>Eubacteriales</taxon>
        <taxon>Clostridiaceae</taxon>
        <taxon>Clostridium</taxon>
    </lineage>
</organism>
<keyword evidence="1" id="KW-0238">DNA-binding</keyword>
<dbReference type="InterPro" id="IPR009061">
    <property type="entry name" value="DNA-bd_dom_put_sf"/>
</dbReference>
<dbReference type="InterPro" id="IPR000551">
    <property type="entry name" value="MerR-type_HTH_dom"/>
</dbReference>
<dbReference type="RefSeq" id="WP_183277884.1">
    <property type="nucleotide sequence ID" value="NZ_BLZR01000001.1"/>
</dbReference>
<comment type="caution">
    <text evidence="3">The sequence shown here is derived from an EMBL/GenBank/DDBJ whole genome shotgun (WGS) entry which is preliminary data.</text>
</comment>
<accession>A0A6V8SHK2</accession>
<dbReference type="PANTHER" id="PTHR30204">
    <property type="entry name" value="REDOX-CYCLING DRUG-SENSING TRANSCRIPTIONAL ACTIVATOR SOXR"/>
    <property type="match status" value="1"/>
</dbReference>
<dbReference type="EMBL" id="BLZR01000001">
    <property type="protein sequence ID" value="GFP76460.1"/>
    <property type="molecule type" value="Genomic_DNA"/>
</dbReference>
<dbReference type="Pfam" id="PF13411">
    <property type="entry name" value="MerR_1"/>
    <property type="match status" value="1"/>
</dbReference>
<dbReference type="GO" id="GO:0003700">
    <property type="term" value="F:DNA-binding transcription factor activity"/>
    <property type="evidence" value="ECO:0007669"/>
    <property type="project" value="InterPro"/>
</dbReference>
<sequence length="114" mass="13657">MKIKEVSEKFNISIPTLRYYEKIGLFDHVKRINGIREYEDKDIKHLSMIITLKNAGLSNELILKYMELAKLGENSNEERVFILKQQRQKLLDEIHRKNKNLDSLDYLMYKIKNN</sequence>
<reference evidence="3 4" key="1">
    <citation type="submission" date="2020-07" db="EMBL/GenBank/DDBJ databases">
        <title>A new beta-1,3-glucan-decomposing anaerobic bacterium isolated from anoxic soil subjected to biological soil disinfestation.</title>
        <authorList>
            <person name="Ueki A."/>
            <person name="Tonouchi A."/>
        </authorList>
    </citation>
    <scope>NUCLEOTIDE SEQUENCE [LARGE SCALE GENOMIC DNA]</scope>
    <source>
        <strain evidence="3 4">TW1</strain>
    </source>
</reference>
<gene>
    <name evidence="3" type="ORF">bsdtw1_02563</name>
</gene>
<dbReference type="SMART" id="SM00422">
    <property type="entry name" value="HTH_MERR"/>
    <property type="match status" value="1"/>
</dbReference>
<evidence type="ECO:0000313" key="4">
    <source>
        <dbReference type="Proteomes" id="UP000580568"/>
    </source>
</evidence>
<feature type="domain" description="HTH merR-type" evidence="2">
    <location>
        <begin position="1"/>
        <end position="68"/>
    </location>
</feature>
<evidence type="ECO:0000313" key="3">
    <source>
        <dbReference type="EMBL" id="GFP76460.1"/>
    </source>
</evidence>
<dbReference type="SUPFAM" id="SSF46955">
    <property type="entry name" value="Putative DNA-binding domain"/>
    <property type="match status" value="1"/>
</dbReference>
<dbReference type="Gene3D" id="1.10.1660.10">
    <property type="match status" value="1"/>
</dbReference>
<name>A0A6V8SHK2_9CLOT</name>
<dbReference type="AlphaFoldDB" id="A0A6V8SHK2"/>
<dbReference type="PANTHER" id="PTHR30204:SF98">
    <property type="entry name" value="HTH-TYPE TRANSCRIPTIONAL REGULATOR ADHR"/>
    <property type="match status" value="1"/>
</dbReference>
<dbReference type="InterPro" id="IPR047057">
    <property type="entry name" value="MerR_fam"/>
</dbReference>
<dbReference type="Proteomes" id="UP000580568">
    <property type="component" value="Unassembled WGS sequence"/>
</dbReference>
<keyword evidence="4" id="KW-1185">Reference proteome</keyword>
<proteinExistence type="predicted"/>
<protein>
    <submittedName>
        <fullName evidence="3">HTH-type transcriptional regulator AdhR</fullName>
    </submittedName>
</protein>
<evidence type="ECO:0000259" key="2">
    <source>
        <dbReference type="PROSITE" id="PS50937"/>
    </source>
</evidence>
<evidence type="ECO:0000256" key="1">
    <source>
        <dbReference type="ARBA" id="ARBA00023125"/>
    </source>
</evidence>